<name>A0A923I1Y1_9FIRM</name>
<sequence>MEHEKLIEYFNSLDRSYFIDNEMKTFADLDTPLPIGHGQTISQPSLVLEMTRLLEPEKGCKVLEIGTGSGYQTALLAKFSGNVFTIERIEELAKEAKKRLDALGYTNIYYKIGDGSEGWLENAPYDRIMVTAAAGSVPTDLLDQLANGGRMIIPIGPESLQELQLIIKDNNGEIHIQSMVMVKFVEMKGKYGWSE</sequence>
<dbReference type="SUPFAM" id="SSF53335">
    <property type="entry name" value="S-adenosyl-L-methionine-dependent methyltransferases"/>
    <property type="match status" value="1"/>
</dbReference>
<keyword evidence="6 7" id="KW-0949">S-adenosyl-L-methionine</keyword>
<dbReference type="NCBIfam" id="NF001453">
    <property type="entry name" value="PRK00312.1"/>
    <property type="match status" value="1"/>
</dbReference>
<dbReference type="EC" id="2.1.1.77" evidence="7"/>
<dbReference type="EMBL" id="WJBD01000010">
    <property type="protein sequence ID" value="MBC3888538.1"/>
    <property type="molecule type" value="Genomic_DNA"/>
</dbReference>
<dbReference type="GO" id="GO:0005737">
    <property type="term" value="C:cytoplasm"/>
    <property type="evidence" value="ECO:0007669"/>
    <property type="project" value="UniProtKB-SubCell"/>
</dbReference>
<dbReference type="InterPro" id="IPR000682">
    <property type="entry name" value="PCMT"/>
</dbReference>
<evidence type="ECO:0000256" key="1">
    <source>
        <dbReference type="ARBA" id="ARBA00004496"/>
    </source>
</evidence>
<dbReference type="AlphaFoldDB" id="A0A923I1Y1"/>
<dbReference type="FunFam" id="3.40.50.150:FF:000010">
    <property type="entry name" value="Protein-L-isoaspartate O-methyltransferase"/>
    <property type="match status" value="1"/>
</dbReference>
<organism evidence="8 9">
    <name type="scientific">Acetobacterium paludosum</name>
    <dbReference type="NCBI Taxonomy" id="52693"/>
    <lineage>
        <taxon>Bacteria</taxon>
        <taxon>Bacillati</taxon>
        <taxon>Bacillota</taxon>
        <taxon>Clostridia</taxon>
        <taxon>Eubacteriales</taxon>
        <taxon>Eubacteriaceae</taxon>
        <taxon>Acetobacterium</taxon>
    </lineage>
</organism>
<gene>
    <name evidence="7" type="primary">pcm</name>
    <name evidence="8" type="ORF">GH810_09485</name>
</gene>
<comment type="caution">
    <text evidence="8">The sequence shown here is derived from an EMBL/GenBank/DDBJ whole genome shotgun (WGS) entry which is preliminary data.</text>
</comment>
<comment type="similarity">
    <text evidence="2 7">Belongs to the methyltransferase superfamily. L-isoaspartyl/D-aspartyl protein methyltransferase family.</text>
</comment>
<reference evidence="8" key="2">
    <citation type="submission" date="2020-10" db="EMBL/GenBank/DDBJ databases">
        <title>Comparative genomics of the Acetobacterium genus.</title>
        <authorList>
            <person name="Marshall C."/>
            <person name="May H."/>
            <person name="Norman S."/>
        </authorList>
    </citation>
    <scope>NUCLEOTIDE SEQUENCE</scope>
    <source>
        <strain evidence="8">DER-2019</strain>
    </source>
</reference>
<dbReference type="Gene3D" id="3.40.50.150">
    <property type="entry name" value="Vaccinia Virus protein VP39"/>
    <property type="match status" value="1"/>
</dbReference>
<reference evidence="8" key="1">
    <citation type="submission" date="2019-10" db="EMBL/GenBank/DDBJ databases">
        <authorList>
            <person name="Ross D.E."/>
            <person name="Gulliver D."/>
        </authorList>
    </citation>
    <scope>NUCLEOTIDE SEQUENCE</scope>
    <source>
        <strain evidence="8">DER-2019</strain>
    </source>
</reference>
<keyword evidence="4 7" id="KW-0489">Methyltransferase</keyword>
<dbReference type="Proteomes" id="UP000616595">
    <property type="component" value="Unassembled WGS sequence"/>
</dbReference>
<dbReference type="GO" id="GO:0030091">
    <property type="term" value="P:protein repair"/>
    <property type="evidence" value="ECO:0007669"/>
    <property type="project" value="UniProtKB-UniRule"/>
</dbReference>
<comment type="catalytic activity">
    <reaction evidence="7">
        <text>[protein]-L-isoaspartate + S-adenosyl-L-methionine = [protein]-L-isoaspartate alpha-methyl ester + S-adenosyl-L-homocysteine</text>
        <dbReference type="Rhea" id="RHEA:12705"/>
        <dbReference type="Rhea" id="RHEA-COMP:12143"/>
        <dbReference type="Rhea" id="RHEA-COMP:12144"/>
        <dbReference type="ChEBI" id="CHEBI:57856"/>
        <dbReference type="ChEBI" id="CHEBI:59789"/>
        <dbReference type="ChEBI" id="CHEBI:90596"/>
        <dbReference type="ChEBI" id="CHEBI:90598"/>
        <dbReference type="EC" id="2.1.1.77"/>
    </reaction>
</comment>
<evidence type="ECO:0000313" key="9">
    <source>
        <dbReference type="Proteomes" id="UP000616595"/>
    </source>
</evidence>
<accession>A0A923I1Y1</accession>
<keyword evidence="3 7" id="KW-0963">Cytoplasm</keyword>
<evidence type="ECO:0000256" key="7">
    <source>
        <dbReference type="HAMAP-Rule" id="MF_00090"/>
    </source>
</evidence>
<evidence type="ECO:0000256" key="6">
    <source>
        <dbReference type="ARBA" id="ARBA00022691"/>
    </source>
</evidence>
<dbReference type="HAMAP" id="MF_00090">
    <property type="entry name" value="PIMT"/>
    <property type="match status" value="1"/>
</dbReference>
<dbReference type="PANTHER" id="PTHR11579:SF0">
    <property type="entry name" value="PROTEIN-L-ISOASPARTATE(D-ASPARTATE) O-METHYLTRANSFERASE"/>
    <property type="match status" value="1"/>
</dbReference>
<comment type="subcellular location">
    <subcellularLocation>
        <location evidence="1 7">Cytoplasm</location>
    </subcellularLocation>
</comment>
<evidence type="ECO:0000256" key="5">
    <source>
        <dbReference type="ARBA" id="ARBA00022679"/>
    </source>
</evidence>
<evidence type="ECO:0000313" key="8">
    <source>
        <dbReference type="EMBL" id="MBC3888538.1"/>
    </source>
</evidence>
<evidence type="ECO:0000256" key="4">
    <source>
        <dbReference type="ARBA" id="ARBA00022603"/>
    </source>
</evidence>
<dbReference type="GO" id="GO:0004719">
    <property type="term" value="F:protein-L-isoaspartate (D-aspartate) O-methyltransferase activity"/>
    <property type="evidence" value="ECO:0007669"/>
    <property type="project" value="UniProtKB-UniRule"/>
</dbReference>
<dbReference type="PANTHER" id="PTHR11579">
    <property type="entry name" value="PROTEIN-L-ISOASPARTATE O-METHYLTRANSFERASE"/>
    <property type="match status" value="1"/>
</dbReference>
<dbReference type="Pfam" id="PF01135">
    <property type="entry name" value="PCMT"/>
    <property type="match status" value="1"/>
</dbReference>
<dbReference type="InterPro" id="IPR029063">
    <property type="entry name" value="SAM-dependent_MTases_sf"/>
</dbReference>
<dbReference type="GO" id="GO:0032259">
    <property type="term" value="P:methylation"/>
    <property type="evidence" value="ECO:0007669"/>
    <property type="project" value="UniProtKB-KW"/>
</dbReference>
<keyword evidence="5 7" id="KW-0808">Transferase</keyword>
<proteinExistence type="inferred from homology"/>
<evidence type="ECO:0000256" key="2">
    <source>
        <dbReference type="ARBA" id="ARBA00005369"/>
    </source>
</evidence>
<evidence type="ECO:0000256" key="3">
    <source>
        <dbReference type="ARBA" id="ARBA00022490"/>
    </source>
</evidence>
<feature type="active site" evidence="7">
    <location>
        <position position="42"/>
    </location>
</feature>
<dbReference type="NCBIfam" id="TIGR00080">
    <property type="entry name" value="pimt"/>
    <property type="match status" value="1"/>
</dbReference>
<keyword evidence="9" id="KW-1185">Reference proteome</keyword>
<comment type="function">
    <text evidence="7">Catalyzes the methyl esterification of L-isoaspartyl residues in peptides and proteins that result from spontaneous decomposition of normal L-aspartyl and L-asparaginyl residues. It plays a role in the repair and/or degradation of damaged proteins.</text>
</comment>
<protein>
    <recommendedName>
        <fullName evidence="7">Protein-L-isoaspartate O-methyltransferase</fullName>
        <ecNumber evidence="7">2.1.1.77</ecNumber>
    </recommendedName>
    <alternativeName>
        <fullName evidence="7">L-isoaspartyl protein carboxyl methyltransferase</fullName>
    </alternativeName>
    <alternativeName>
        <fullName evidence="7">Protein L-isoaspartyl methyltransferase</fullName>
    </alternativeName>
    <alternativeName>
        <fullName evidence="7">Protein-beta-aspartate methyltransferase</fullName>
        <shortName evidence="7">PIMT</shortName>
    </alternativeName>
</protein>
<dbReference type="OrthoDB" id="9772751at2"/>
<dbReference type="PROSITE" id="PS01279">
    <property type="entry name" value="PCMT"/>
    <property type="match status" value="1"/>
</dbReference>
<dbReference type="CDD" id="cd02440">
    <property type="entry name" value="AdoMet_MTases"/>
    <property type="match status" value="1"/>
</dbReference>